<gene>
    <name evidence="7" type="ORF">CAUJ_LOCUS13451</name>
</gene>
<feature type="domain" description="CortBP2/NAV1-like AAA+ ATPase lid" evidence="6">
    <location>
        <begin position="1437"/>
        <end position="1546"/>
    </location>
</feature>
<evidence type="ECO:0000313" key="8">
    <source>
        <dbReference type="Proteomes" id="UP000835052"/>
    </source>
</evidence>
<organism evidence="7 8">
    <name type="scientific">Caenorhabditis auriculariae</name>
    <dbReference type="NCBI Taxonomy" id="2777116"/>
    <lineage>
        <taxon>Eukaryota</taxon>
        <taxon>Metazoa</taxon>
        <taxon>Ecdysozoa</taxon>
        <taxon>Nematoda</taxon>
        <taxon>Chromadorea</taxon>
        <taxon>Rhabditida</taxon>
        <taxon>Rhabditina</taxon>
        <taxon>Rhabditomorpha</taxon>
        <taxon>Rhabditoidea</taxon>
        <taxon>Rhabditidae</taxon>
        <taxon>Peloderinae</taxon>
        <taxon>Caenorhabditis</taxon>
    </lineage>
</organism>
<feature type="region of interest" description="Disordered" evidence="4">
    <location>
        <begin position="1022"/>
        <end position="1044"/>
    </location>
</feature>
<keyword evidence="8" id="KW-1185">Reference proteome</keyword>
<feature type="compositionally biased region" description="Low complexity" evidence="4">
    <location>
        <begin position="692"/>
        <end position="701"/>
    </location>
</feature>
<keyword evidence="2 3" id="KW-0175">Coiled coil</keyword>
<feature type="compositionally biased region" description="Polar residues" evidence="4">
    <location>
        <begin position="313"/>
        <end position="326"/>
    </location>
</feature>
<dbReference type="Proteomes" id="UP000835052">
    <property type="component" value="Unassembled WGS sequence"/>
</dbReference>
<evidence type="ECO:0000256" key="2">
    <source>
        <dbReference type="ARBA" id="ARBA00023054"/>
    </source>
</evidence>
<accession>A0A8S1HRP7</accession>
<dbReference type="OrthoDB" id="2161974at2759"/>
<name>A0A8S1HRP7_9PELO</name>
<sequence length="1586" mass="173211">MVADIDGGHLGAVLQLLYLLSTFKQRLRQQKRELKKLEMPPAVSKLPSPLRPQSSAVASISATSATTTTMSRIQPPTRIAVPPNKDVKTCTTPIKTSGLKPPGSSIRPPSRSNGNNNGSSAASTRSSSSVASSATYASIPSISPSPSPVPKAIQTPSTNRRALQPPKTTTATRIAPARITTNTVANDKNDNNMLKLKLFNKKQPSPQQSPSTTRKAAPAAAASTTRSVLKAPTKFANKKQPQQIPITETAIQVRNSTPPKRVDTVTIEKRCSKSSEEDSAYVGFNSTSPASSTEGSISMHSTSALEKGFPPNFANSEEPSATSMSSKPKPVDEKPTLAVKGVTKSEKLSLKPLRRPKPCPTDDGDDEDSSPTETLEPRFDAKEKEKAPAVVGVVSPMLNQRKFAEEVPEKPSTSTTTSPQPNDLAKPQQSKASRLETTFDAQDTPHTIEVPTMPPIRQPPTYNQLLQQGRICAPSNRLGFVDSSTSEDSLDSVSTTIRLKPSASTSAACGYVSEGTSLDASRSHTTESSGYASEGGVAMYTRMKEKMREYGDVARRAHDYPDSFEDSSSVSSGISENLDDVSTDDLSGTDHPMASVAYGKIGDYQHFVRGGAQNGARNGRAASSSVDARARRYAEQENIHKLLSQCRTSQRGAATAVGQHSLRSPGYATIAGGCSPQLALSADGDTLSVHSRASLRASSSSAHHKRPDQGNSYSGFHSLDRKCHLLDYLSDHDRAAMALVSPRRMPSVDPRASTSAGRSLSFSCSRPERLGHESVDDLAGVALATDLPAQRLLIRVVGGDGGPPLVADAVTTRPFAQGSPSSHSSVYRFACSMSARTTRDGIYANLSDAMHLQKYADDIYKSPSNLNRNSEMGSQLSLASSTAYATLNDKYESEIRKMARDLDVYRQTVSKLTKKQENYAKMFDDTSTSPLSSRRMKSANFGTISSIFGFFSGRLASAHAEQLNMDGAGELLRQPSLESVASHRSSMSSSSKSSKTDKSSLNSFGKSKKGWIRSSLTKAFSKKKNKSAATSDNECSPMRQLTTITGSHNRLDEIEVRELRRKLDEREEILTDVRLDALDRARQVEVLRETVNKLKSENKQLKQDMNRLLTVRSRASSHASIPVMGDEEHFYEIPPCQSSSGSASFSSKRSSGCNSVKVTVNVDLRGTISDVICPDNEIIVGFLPLPAKETTWAELDQLIVALFQAYMERIDIERHLELNPRDAIVGYQMGDVRRETSGKAATTPSKSPADVLTPTTTIRMFLRGAEQERVDSLVLDTLLPKSMLEQLVRFLFTQRRLVLAGAAGLGKSKLARELAAYTSMRIGETQDCIVDIKIPDESGEKLVKVEKQLETLLQSKKPCVLLIDNVPKNRIAFVASVFANIPLAQNEGPYVLCTVNRYQLVEMQVHQNFKMFLLTNCMEGVNGFMARFLRRRTIEAEYRQCRQTPSELVRVIQFLPVVLDAMNKFIAKTNSPDVTIGPRVFLQCPLGVDESRQWFIRLWNDNFVPYMEKVAREGKKNFGRCASFEDPTDVVGEHWPWLEGPPVEDSLQRLSLHDIVPSGNTPKQPFNPLESLIQLHASKNSAIDNI</sequence>
<dbReference type="EMBL" id="CAJGYM010000097">
    <property type="protein sequence ID" value="CAD6197542.1"/>
    <property type="molecule type" value="Genomic_DNA"/>
</dbReference>
<dbReference type="InterPro" id="IPR039041">
    <property type="entry name" value="Nav/unc-53"/>
</dbReference>
<dbReference type="SUPFAM" id="SSF52540">
    <property type="entry name" value="P-loop containing nucleoside triphosphate hydrolases"/>
    <property type="match status" value="1"/>
</dbReference>
<feature type="compositionally biased region" description="Polar residues" evidence="4">
    <location>
        <begin position="427"/>
        <end position="445"/>
    </location>
</feature>
<feature type="compositionally biased region" description="Basic and acidic residues" evidence="4">
    <location>
        <begin position="260"/>
        <end position="276"/>
    </location>
</feature>
<dbReference type="InterPro" id="IPR057568">
    <property type="entry name" value="CortBP2_NAV1-like_AAA_lid"/>
</dbReference>
<reference evidence="7" key="1">
    <citation type="submission" date="2020-10" db="EMBL/GenBank/DDBJ databases">
        <authorList>
            <person name="Kikuchi T."/>
        </authorList>
    </citation>
    <scope>NUCLEOTIDE SEQUENCE</scope>
    <source>
        <strain evidence="7">NKZ352</strain>
    </source>
</reference>
<dbReference type="InterPro" id="IPR027417">
    <property type="entry name" value="P-loop_NTPase"/>
</dbReference>
<feature type="compositionally biased region" description="Low complexity" evidence="4">
    <location>
        <begin position="165"/>
        <end position="183"/>
    </location>
</feature>
<feature type="compositionally biased region" description="Low complexity" evidence="4">
    <location>
        <begin position="979"/>
        <end position="1003"/>
    </location>
</feature>
<feature type="region of interest" description="Disordered" evidence="4">
    <location>
        <begin position="977"/>
        <end position="1005"/>
    </location>
</feature>
<feature type="compositionally biased region" description="Low complexity" evidence="4">
    <location>
        <begin position="101"/>
        <end position="142"/>
    </location>
</feature>
<dbReference type="Pfam" id="PF23092">
    <property type="entry name" value="Ubiquitin_6"/>
    <property type="match status" value="1"/>
</dbReference>
<evidence type="ECO:0000256" key="3">
    <source>
        <dbReference type="SAM" id="Coils"/>
    </source>
</evidence>
<feature type="coiled-coil region" evidence="3">
    <location>
        <begin position="1056"/>
        <end position="1111"/>
    </location>
</feature>
<comment type="similarity">
    <text evidence="1">Belongs to the Nav/unc-53 family.</text>
</comment>
<protein>
    <recommendedName>
        <fullName evidence="9">AAA+ ATPase domain-containing protein</fullName>
    </recommendedName>
</protein>
<dbReference type="PANTHER" id="PTHR12784">
    <property type="entry name" value="STEERIN"/>
    <property type="match status" value="1"/>
</dbReference>
<evidence type="ECO:0000259" key="5">
    <source>
        <dbReference type="Pfam" id="PF23092"/>
    </source>
</evidence>
<evidence type="ECO:0000313" key="7">
    <source>
        <dbReference type="EMBL" id="CAD6197542.1"/>
    </source>
</evidence>
<dbReference type="Gene3D" id="3.40.50.300">
    <property type="entry name" value="P-loop containing nucleotide triphosphate hydrolases"/>
    <property type="match status" value="1"/>
</dbReference>
<feature type="compositionally biased region" description="Polar residues" evidence="4">
    <location>
        <begin position="239"/>
        <end position="258"/>
    </location>
</feature>
<evidence type="ECO:0000256" key="1">
    <source>
        <dbReference type="ARBA" id="ARBA00006255"/>
    </source>
</evidence>
<evidence type="ECO:0000259" key="6">
    <source>
        <dbReference type="Pfam" id="PF25408"/>
    </source>
</evidence>
<feature type="domain" description="Neuron navigator 1-like ubiquitin-like" evidence="5">
    <location>
        <begin position="1155"/>
        <end position="1258"/>
    </location>
</feature>
<dbReference type="GO" id="GO:0022008">
    <property type="term" value="P:neurogenesis"/>
    <property type="evidence" value="ECO:0007669"/>
    <property type="project" value="InterPro"/>
</dbReference>
<evidence type="ECO:0000256" key="4">
    <source>
        <dbReference type="SAM" id="MobiDB-lite"/>
    </source>
</evidence>
<comment type="caution">
    <text evidence="7">The sequence shown here is derived from an EMBL/GenBank/DDBJ whole genome shotgun (WGS) entry which is preliminary data.</text>
</comment>
<feature type="compositionally biased region" description="Low complexity" evidence="4">
    <location>
        <begin position="54"/>
        <end position="69"/>
    </location>
</feature>
<evidence type="ECO:0008006" key="9">
    <source>
        <dbReference type="Google" id="ProtNLM"/>
    </source>
</evidence>
<feature type="compositionally biased region" description="Basic and acidic residues" evidence="4">
    <location>
        <begin position="375"/>
        <end position="387"/>
    </location>
</feature>
<proteinExistence type="inferred from homology"/>
<dbReference type="PANTHER" id="PTHR12784:SF28">
    <property type="entry name" value="PROTEIN SICKIE"/>
    <property type="match status" value="1"/>
</dbReference>
<feature type="region of interest" description="Disordered" evidence="4">
    <location>
        <begin position="692"/>
        <end position="713"/>
    </location>
</feature>
<dbReference type="Pfam" id="PF25408">
    <property type="entry name" value="AAA_lid_NAV1"/>
    <property type="match status" value="1"/>
</dbReference>
<dbReference type="InterPro" id="IPR057126">
    <property type="entry name" value="NAV1-like_ubiquitin-like"/>
</dbReference>
<feature type="compositionally biased region" description="Low complexity" evidence="4">
    <location>
        <begin position="209"/>
        <end position="227"/>
    </location>
</feature>
<feature type="compositionally biased region" description="Polar residues" evidence="4">
    <location>
        <begin position="284"/>
        <end position="304"/>
    </location>
</feature>
<feature type="region of interest" description="Disordered" evidence="4">
    <location>
        <begin position="39"/>
        <end position="461"/>
    </location>
</feature>
<feature type="coiled-coil region" evidence="3">
    <location>
        <begin position="888"/>
        <end position="915"/>
    </location>
</feature>